<keyword evidence="2" id="KW-1185">Reference proteome</keyword>
<organism evidence="1 2">
    <name type="scientific">Asanoa iriomotensis</name>
    <dbReference type="NCBI Taxonomy" id="234613"/>
    <lineage>
        <taxon>Bacteria</taxon>
        <taxon>Bacillati</taxon>
        <taxon>Actinomycetota</taxon>
        <taxon>Actinomycetes</taxon>
        <taxon>Micromonosporales</taxon>
        <taxon>Micromonosporaceae</taxon>
        <taxon>Asanoa</taxon>
    </lineage>
</organism>
<name>A0ABQ4BYL4_9ACTN</name>
<accession>A0ABQ4BYL4</accession>
<evidence type="ECO:0000313" key="2">
    <source>
        <dbReference type="Proteomes" id="UP000624325"/>
    </source>
</evidence>
<reference evidence="1 2" key="1">
    <citation type="submission" date="2021-01" db="EMBL/GenBank/DDBJ databases">
        <title>Whole genome shotgun sequence of Asanoa iriomotensis NBRC 100142.</title>
        <authorList>
            <person name="Komaki H."/>
            <person name="Tamura T."/>
        </authorList>
    </citation>
    <scope>NUCLEOTIDE SEQUENCE [LARGE SCALE GENOMIC DNA]</scope>
    <source>
        <strain evidence="1 2">NBRC 100142</strain>
    </source>
</reference>
<gene>
    <name evidence="1" type="ORF">Air01nite_16920</name>
</gene>
<evidence type="ECO:0000313" key="1">
    <source>
        <dbReference type="EMBL" id="GIF55597.1"/>
    </source>
</evidence>
<protein>
    <submittedName>
        <fullName evidence="1">Uncharacterized protein</fullName>
    </submittedName>
</protein>
<comment type="caution">
    <text evidence="1">The sequence shown here is derived from an EMBL/GenBank/DDBJ whole genome shotgun (WGS) entry which is preliminary data.</text>
</comment>
<proteinExistence type="predicted"/>
<sequence>MRPSAALAPRLRESAVRTRTLRAELQHGSWFGGPPATREIANLERAAVCLAEAAEKLAGEEELPSSSAMIRSALTSGTAGVVVAAALLAVPDPGRPEIIVAAVLGGSVVGEIVGRIYQAVRRRRLVAKAAATSAIPFEERIREICADVDGMLPAVEDQPDVAVSVRDALRRLTIDRVRVRE</sequence>
<dbReference type="EMBL" id="BONC01000008">
    <property type="protein sequence ID" value="GIF55597.1"/>
    <property type="molecule type" value="Genomic_DNA"/>
</dbReference>
<dbReference type="Proteomes" id="UP000624325">
    <property type="component" value="Unassembled WGS sequence"/>
</dbReference>
<dbReference type="RefSeq" id="WP_203701398.1">
    <property type="nucleotide sequence ID" value="NZ_BAAALU010000007.1"/>
</dbReference>